<evidence type="ECO:0000256" key="8">
    <source>
        <dbReference type="SAM" id="Phobius"/>
    </source>
</evidence>
<comment type="similarity">
    <text evidence="2">Belongs to the YSL (TC 2.A.67.2) family.</text>
</comment>
<reference evidence="9 10" key="1">
    <citation type="submission" date="2019-12" db="EMBL/GenBank/DDBJ databases">
        <authorList>
            <person name="Alioto T."/>
            <person name="Alioto T."/>
            <person name="Gomez Garrido J."/>
        </authorList>
    </citation>
    <scope>NUCLEOTIDE SEQUENCE [LARGE SCALE GENOMIC DNA]</scope>
</reference>
<evidence type="ECO:0000313" key="9">
    <source>
        <dbReference type="EMBL" id="CAA2960680.1"/>
    </source>
</evidence>
<keyword evidence="6 8" id="KW-0472">Membrane</keyword>
<gene>
    <name evidence="9" type="ORF">OLEA9_A120450</name>
</gene>
<dbReference type="AlphaFoldDB" id="A0A8S0Q778"/>
<feature type="transmembrane region" description="Helical" evidence="8">
    <location>
        <begin position="381"/>
        <end position="402"/>
    </location>
</feature>
<keyword evidence="5 8" id="KW-1133">Transmembrane helix</keyword>
<keyword evidence="7" id="KW-0175">Coiled coil</keyword>
<dbReference type="Gramene" id="OE9A120450T1">
    <property type="protein sequence ID" value="OE9A120450C1"/>
    <property type="gene ID" value="OE9A120450"/>
</dbReference>
<evidence type="ECO:0000256" key="6">
    <source>
        <dbReference type="ARBA" id="ARBA00023136"/>
    </source>
</evidence>
<evidence type="ECO:0000256" key="2">
    <source>
        <dbReference type="ARBA" id="ARBA00010276"/>
    </source>
</evidence>
<evidence type="ECO:0000256" key="3">
    <source>
        <dbReference type="ARBA" id="ARBA00022448"/>
    </source>
</evidence>
<dbReference type="InterPro" id="IPR004813">
    <property type="entry name" value="OPT"/>
</dbReference>
<feature type="coiled-coil region" evidence="7">
    <location>
        <begin position="178"/>
        <end position="205"/>
    </location>
</feature>
<comment type="subcellular location">
    <subcellularLocation>
        <location evidence="1">Membrane</location>
        <topology evidence="1">Multi-pass membrane protein</topology>
    </subcellularLocation>
</comment>
<evidence type="ECO:0000313" key="10">
    <source>
        <dbReference type="Proteomes" id="UP000594638"/>
    </source>
</evidence>
<comment type="caution">
    <text evidence="9">The sequence shown here is derived from an EMBL/GenBank/DDBJ whole genome shotgun (WGS) entry which is preliminary data.</text>
</comment>
<accession>A0A8S0Q778</accession>
<dbReference type="PANTHER" id="PTHR31645">
    <property type="entry name" value="OLIGOPEPTIDE TRANSPORTER YGL114W-RELATED"/>
    <property type="match status" value="1"/>
</dbReference>
<dbReference type="Proteomes" id="UP000594638">
    <property type="component" value="Unassembled WGS sequence"/>
</dbReference>
<dbReference type="GO" id="GO:0035673">
    <property type="term" value="F:oligopeptide transmembrane transporter activity"/>
    <property type="evidence" value="ECO:0007669"/>
    <property type="project" value="InterPro"/>
</dbReference>
<dbReference type="Pfam" id="PF03169">
    <property type="entry name" value="OPT"/>
    <property type="match status" value="1"/>
</dbReference>
<protein>
    <submittedName>
        <fullName evidence="9">Probable metal-nicotianamine transporter YSL6</fullName>
    </submittedName>
</protein>
<dbReference type="EMBL" id="CACTIH010000430">
    <property type="protein sequence ID" value="CAA2960680.1"/>
    <property type="molecule type" value="Genomic_DNA"/>
</dbReference>
<keyword evidence="4 8" id="KW-0812">Transmembrane</keyword>
<proteinExistence type="inferred from homology"/>
<dbReference type="GO" id="GO:0005774">
    <property type="term" value="C:vacuolar membrane"/>
    <property type="evidence" value="ECO:0007669"/>
    <property type="project" value="TreeGrafter"/>
</dbReference>
<evidence type="ECO:0000256" key="4">
    <source>
        <dbReference type="ARBA" id="ARBA00022692"/>
    </source>
</evidence>
<sequence>MADVRSNSNEDHLNILGKKILYLGVVAKSWGEKLKLEELEVERIVPPSDTIFEAVSVEFTIGLQSNFGESEHKLIGQARAWAETYAFAFYTKIVELKKQLKSVEYENIALEVVASRAAKLETEVAPLQHDLVNAMSGFQGPYIELSEVKKDLESKGKEKELAKLATIEKERDLLVVKDSELEENKTDFKNEMERNENEIRGSETKGKKFTSQNKRVMSEILCVRFLGPFSPVPFRKVMVLNYKQTCPGGIATAMLINSFHANTRAELARKRVRCLERYWMISLSWRCFKWFFSDIGDSCGYDNFPNLGLTLFNNGLTLFNNTFYFDFSPTYFGCGLICPHIVNCLLLIGADISWGFVWPFISQRVGDWYLAELSSNDSKGLYGYKVLIAICLILGDGIYNLMKIIAITFM</sequence>
<name>A0A8S0Q778_OLEEU</name>
<evidence type="ECO:0000256" key="5">
    <source>
        <dbReference type="ARBA" id="ARBA00022989"/>
    </source>
</evidence>
<organism evidence="9 10">
    <name type="scientific">Olea europaea subsp. europaea</name>
    <dbReference type="NCBI Taxonomy" id="158383"/>
    <lineage>
        <taxon>Eukaryota</taxon>
        <taxon>Viridiplantae</taxon>
        <taxon>Streptophyta</taxon>
        <taxon>Embryophyta</taxon>
        <taxon>Tracheophyta</taxon>
        <taxon>Spermatophyta</taxon>
        <taxon>Magnoliopsida</taxon>
        <taxon>eudicotyledons</taxon>
        <taxon>Gunneridae</taxon>
        <taxon>Pentapetalae</taxon>
        <taxon>asterids</taxon>
        <taxon>lamiids</taxon>
        <taxon>Lamiales</taxon>
        <taxon>Oleaceae</taxon>
        <taxon>Oleeae</taxon>
        <taxon>Olea</taxon>
    </lineage>
</organism>
<dbReference type="PANTHER" id="PTHR31645:SF0">
    <property type="entry name" value="OLIGOPEPTIDE TRANSPORTER YGL114W-RELATED"/>
    <property type="match status" value="1"/>
</dbReference>
<keyword evidence="3" id="KW-0813">Transport</keyword>
<dbReference type="InterPro" id="IPR045035">
    <property type="entry name" value="YSL-like"/>
</dbReference>
<evidence type="ECO:0000256" key="7">
    <source>
        <dbReference type="SAM" id="Coils"/>
    </source>
</evidence>
<keyword evidence="10" id="KW-1185">Reference proteome</keyword>
<evidence type="ECO:0000256" key="1">
    <source>
        <dbReference type="ARBA" id="ARBA00004141"/>
    </source>
</evidence>
<dbReference type="OrthoDB" id="1939306at2759"/>